<dbReference type="InterPro" id="IPR006827">
    <property type="entry name" value="Lant_deHydtase_N"/>
</dbReference>
<gene>
    <name evidence="3" type="ORF">C7U54_11535</name>
</gene>
<dbReference type="RefSeq" id="WP_107030395.1">
    <property type="nucleotide sequence ID" value="NZ_AP031432.1"/>
</dbReference>
<name>A0A2T3FSP7_9FIRM</name>
<evidence type="ECO:0000313" key="3">
    <source>
        <dbReference type="EMBL" id="PST38303.1"/>
    </source>
</evidence>
<dbReference type="Pfam" id="PF04738">
    <property type="entry name" value="Lant_dehydr_N"/>
    <property type="match status" value="1"/>
</dbReference>
<evidence type="ECO:0000313" key="4">
    <source>
        <dbReference type="Proteomes" id="UP000240974"/>
    </source>
</evidence>
<protein>
    <recommendedName>
        <fullName evidence="5">Lantibiotic dehydratase</fullName>
    </recommendedName>
</protein>
<comment type="caution">
    <text evidence="3">The sequence shown here is derived from an EMBL/GenBank/DDBJ whole genome shotgun (WGS) entry which is preliminary data.</text>
</comment>
<organism evidence="3 4">
    <name type="scientific">Faecalibacillus intestinalis</name>
    <dbReference type="NCBI Taxonomy" id="1982626"/>
    <lineage>
        <taxon>Bacteria</taxon>
        <taxon>Bacillati</taxon>
        <taxon>Bacillota</taxon>
        <taxon>Erysipelotrichia</taxon>
        <taxon>Erysipelotrichales</taxon>
        <taxon>Coprobacillaceae</taxon>
        <taxon>Faecalibacillus</taxon>
    </lineage>
</organism>
<sequence length="991" mass="117732">MKCKNDFMIRIPYNSFDYYKESIENKENLSLDKFKENLLISSSGLYDIISKKEKINNDELISLTKYLIRSSTRCTPYGLNSSVMIGNFKEDNILNIHKKHHKKSRPDMSWLIEIIKKLEKDVGIKLKVIINDTNRFVGEKVLKKWNSCYVKNARESERKIYINNTKAVKYVFDMCKQYISIEDIIKNLKSNSIGVKEESIIEFISSLLDNEFLISDLRPNTLITDPLGYVLEKLEGYNVSTELFCKLLELRSMLDNYEKTDIGEGEEIYKNIINFMESINVSDNYLQIDMYNTSKISLNNKVKSDIEDFANFLAKYRYNETFFDYSMKFKEKYGNQAVKYLDLIDEETGLGFPHSDDKNSLKYNDNIICEILLAMSENKTNNLKLENYMVNNITYKEDVSQTGGELALYLYNEKNTLKYMISPLMGSNTEYKISGRFEYLFSNEEKHKMDSLVKEVEVCFIPQNARYNNVMMCKSNKSAYVEYGTNTIIQNKERIDIEDIYVIVDNQNYIRFVQKSTNEIIEFYASNMFNINAYPQELRTLIEVTNKQKLLFTSFYTALQHYILQVKGYLPRISYKNFILFPASYTLPKDFDFKNKDVTLKNIYEYIKEMKKKYNFSNLVSVGPLDQRMLLNVENRVHLNILYNLLKGDSTLRIYENIFEESNLPIYDENNEKYVSEIIVHLSPCQKKYKDKLILPDDIQYIDTNKYLMYSKFPLENWLSIKLYSNDDVHNHILINSISKLNNILKQKQYNSRLFFIRYKDPKSHIRLRIKYSNEKLKDIVGFVSDMIKDLKENNLITECVMDTYFQEFERYGGANNFYFAEETFFSNSELAIGLLKLYEYNFTKLKLTDLFIISCYKLIEDLDINSEDKLYYLENFNIGKKYNKEFEQIKIRTGHYLKNHDNWQNYRTSEEGIRLLINLDNYENDFISYWNKINSSINSKERKKGILLSIFHMQFNRMIGINRKLENRTMGYLRKIIYNQIMREKYYGKK</sequence>
<reference evidence="3 4" key="1">
    <citation type="journal article" date="2019" name="Int. J. Syst. Evol. Microbiol.">
        <title>Faecalibacillus intestinalis gen. nov., sp. nov. and Faecalibacillus faecis sp. nov., isolated from human faeces.</title>
        <authorList>
            <person name="Seo B."/>
            <person name="Jeon K."/>
            <person name="Baek I."/>
            <person name="Lee Y.M."/>
            <person name="Baek K."/>
            <person name="Ko G."/>
        </authorList>
    </citation>
    <scope>NUCLEOTIDE SEQUENCE [LARGE SCALE GENOMIC DNA]</scope>
    <source>
        <strain evidence="3 4">SNUG30099</strain>
    </source>
</reference>
<keyword evidence="4" id="KW-1185">Reference proteome</keyword>
<dbReference type="NCBIfam" id="TIGR03891">
    <property type="entry name" value="thiopep_ocin"/>
    <property type="match status" value="1"/>
</dbReference>
<dbReference type="AlphaFoldDB" id="A0A2T3FSP7"/>
<evidence type="ECO:0000259" key="2">
    <source>
        <dbReference type="Pfam" id="PF14028"/>
    </source>
</evidence>
<proteinExistence type="predicted"/>
<evidence type="ECO:0008006" key="5">
    <source>
        <dbReference type="Google" id="ProtNLM"/>
    </source>
</evidence>
<dbReference type="EMBL" id="PYLQ01000020">
    <property type="protein sequence ID" value="PST38303.1"/>
    <property type="molecule type" value="Genomic_DNA"/>
</dbReference>
<accession>A0A2T3FSP7</accession>
<feature type="domain" description="Lantibiotic dehydratase N-terminal" evidence="1">
    <location>
        <begin position="33"/>
        <end position="642"/>
    </location>
</feature>
<dbReference type="InterPro" id="IPR023809">
    <property type="entry name" value="Thiopep_bacteriocin_synth_dom"/>
</dbReference>
<dbReference type="Pfam" id="PF14028">
    <property type="entry name" value="Lant_dehydr_C"/>
    <property type="match status" value="1"/>
</dbReference>
<feature type="domain" description="Thiopeptide-type bacteriocin biosynthesis" evidence="2">
    <location>
        <begin position="718"/>
        <end position="977"/>
    </location>
</feature>
<dbReference type="Proteomes" id="UP000240974">
    <property type="component" value="Unassembled WGS sequence"/>
</dbReference>
<evidence type="ECO:0000259" key="1">
    <source>
        <dbReference type="Pfam" id="PF04738"/>
    </source>
</evidence>